<name>A0A8X7W6F0_BRACI</name>
<evidence type="ECO:0000313" key="3">
    <source>
        <dbReference type="Proteomes" id="UP000886595"/>
    </source>
</evidence>
<protein>
    <submittedName>
        <fullName evidence="2">Uncharacterized protein</fullName>
    </submittedName>
</protein>
<dbReference type="AlphaFoldDB" id="A0A8X7W6F0"/>
<dbReference type="Proteomes" id="UP000886595">
    <property type="component" value="Unassembled WGS sequence"/>
</dbReference>
<evidence type="ECO:0000256" key="1">
    <source>
        <dbReference type="SAM" id="MobiDB-lite"/>
    </source>
</evidence>
<comment type="caution">
    <text evidence="2">The sequence shown here is derived from an EMBL/GenBank/DDBJ whole genome shotgun (WGS) entry which is preliminary data.</text>
</comment>
<keyword evidence="3" id="KW-1185">Reference proteome</keyword>
<evidence type="ECO:0000313" key="2">
    <source>
        <dbReference type="EMBL" id="KAG2324381.1"/>
    </source>
</evidence>
<gene>
    <name evidence="2" type="ORF">Bca52824_007109</name>
</gene>
<organism evidence="2 3">
    <name type="scientific">Brassica carinata</name>
    <name type="common">Ethiopian mustard</name>
    <name type="synonym">Abyssinian cabbage</name>
    <dbReference type="NCBI Taxonomy" id="52824"/>
    <lineage>
        <taxon>Eukaryota</taxon>
        <taxon>Viridiplantae</taxon>
        <taxon>Streptophyta</taxon>
        <taxon>Embryophyta</taxon>
        <taxon>Tracheophyta</taxon>
        <taxon>Spermatophyta</taxon>
        <taxon>Magnoliopsida</taxon>
        <taxon>eudicotyledons</taxon>
        <taxon>Gunneridae</taxon>
        <taxon>Pentapetalae</taxon>
        <taxon>rosids</taxon>
        <taxon>malvids</taxon>
        <taxon>Brassicales</taxon>
        <taxon>Brassicaceae</taxon>
        <taxon>Brassiceae</taxon>
        <taxon>Brassica</taxon>
    </lineage>
</organism>
<feature type="region of interest" description="Disordered" evidence="1">
    <location>
        <begin position="36"/>
        <end position="89"/>
    </location>
</feature>
<reference evidence="2 3" key="1">
    <citation type="submission" date="2020-02" db="EMBL/GenBank/DDBJ databases">
        <authorList>
            <person name="Ma Q."/>
            <person name="Huang Y."/>
            <person name="Song X."/>
            <person name="Pei D."/>
        </authorList>
    </citation>
    <scope>NUCLEOTIDE SEQUENCE [LARGE SCALE GENOMIC DNA]</scope>
    <source>
        <strain evidence="2">Sxm20200214</strain>
        <tissue evidence="2">Leaf</tissue>
    </source>
</reference>
<sequence>MQRDRAEATLNIMSHEPVILTQTRGRKLQLATIEATPANPPKPFSKHRLSFTTSTGPASSTPPYRTSQVSNFLLSSREPHRTTNTIATR</sequence>
<feature type="compositionally biased region" description="Low complexity" evidence="1">
    <location>
        <begin position="50"/>
        <end position="63"/>
    </location>
</feature>
<dbReference type="EMBL" id="JAAMPC010000002">
    <property type="protein sequence ID" value="KAG2324381.1"/>
    <property type="molecule type" value="Genomic_DNA"/>
</dbReference>
<proteinExistence type="predicted"/>
<feature type="compositionally biased region" description="Polar residues" evidence="1">
    <location>
        <begin position="64"/>
        <end position="74"/>
    </location>
</feature>
<accession>A0A8X7W6F0</accession>